<dbReference type="Pfam" id="PF14634">
    <property type="entry name" value="zf-RING_5"/>
    <property type="match status" value="1"/>
</dbReference>
<proteinExistence type="predicted"/>
<feature type="transmembrane region" description="Helical" evidence="6">
    <location>
        <begin position="275"/>
        <end position="301"/>
    </location>
</feature>
<keyword evidence="3" id="KW-0862">Zinc</keyword>
<dbReference type="InterPro" id="IPR013083">
    <property type="entry name" value="Znf_RING/FYVE/PHD"/>
</dbReference>
<evidence type="ECO:0000256" key="4">
    <source>
        <dbReference type="PROSITE-ProRule" id="PRU00175"/>
    </source>
</evidence>
<dbReference type="PANTHER" id="PTHR22791:SF9">
    <property type="entry name" value="RING FINGER PROTEIN 183"/>
    <property type="match status" value="1"/>
</dbReference>
<dbReference type="InterPro" id="IPR017907">
    <property type="entry name" value="Znf_RING_CS"/>
</dbReference>
<evidence type="ECO:0000256" key="6">
    <source>
        <dbReference type="SAM" id="Phobius"/>
    </source>
</evidence>
<dbReference type="PROSITE" id="PS50089">
    <property type="entry name" value="ZF_RING_2"/>
    <property type="match status" value="1"/>
</dbReference>
<keyword evidence="6" id="KW-1133">Transmembrane helix</keyword>
<keyword evidence="2 4" id="KW-0863">Zinc-finger</keyword>
<protein>
    <recommendedName>
        <fullName evidence="7">RING-type domain-containing protein</fullName>
    </recommendedName>
</protein>
<dbReference type="SUPFAM" id="SSF57850">
    <property type="entry name" value="RING/U-box"/>
    <property type="match status" value="1"/>
</dbReference>
<name>A0A8T2NYM4_9TELE</name>
<reference evidence="8" key="1">
    <citation type="thesis" date="2021" institute="BYU ScholarsArchive" country="Provo, UT, USA">
        <title>Applications of and Algorithms for Genome Assembly and Genomic Analyses with an Emphasis on Marine Teleosts.</title>
        <authorList>
            <person name="Pickett B.D."/>
        </authorList>
    </citation>
    <scope>NUCLEOTIDE SEQUENCE</scope>
    <source>
        <strain evidence="8">HI-2016</strain>
    </source>
</reference>
<dbReference type="GO" id="GO:0016567">
    <property type="term" value="P:protein ubiquitination"/>
    <property type="evidence" value="ECO:0007669"/>
    <property type="project" value="TreeGrafter"/>
</dbReference>
<feature type="domain" description="RING-type" evidence="7">
    <location>
        <begin position="113"/>
        <end position="160"/>
    </location>
</feature>
<dbReference type="Proteomes" id="UP000824540">
    <property type="component" value="Unassembled WGS sequence"/>
</dbReference>
<keyword evidence="9" id="KW-1185">Reference proteome</keyword>
<evidence type="ECO:0000313" key="8">
    <source>
        <dbReference type="EMBL" id="KAG9345244.1"/>
    </source>
</evidence>
<dbReference type="GO" id="GO:0008270">
    <property type="term" value="F:zinc ion binding"/>
    <property type="evidence" value="ECO:0007669"/>
    <property type="project" value="UniProtKB-KW"/>
</dbReference>
<organism evidence="8 9">
    <name type="scientific">Albula glossodonta</name>
    <name type="common">roundjaw bonefish</name>
    <dbReference type="NCBI Taxonomy" id="121402"/>
    <lineage>
        <taxon>Eukaryota</taxon>
        <taxon>Metazoa</taxon>
        <taxon>Chordata</taxon>
        <taxon>Craniata</taxon>
        <taxon>Vertebrata</taxon>
        <taxon>Euteleostomi</taxon>
        <taxon>Actinopterygii</taxon>
        <taxon>Neopterygii</taxon>
        <taxon>Teleostei</taxon>
        <taxon>Albuliformes</taxon>
        <taxon>Albulidae</taxon>
        <taxon>Albula</taxon>
    </lineage>
</organism>
<feature type="region of interest" description="Disordered" evidence="5">
    <location>
        <begin position="203"/>
        <end position="234"/>
    </location>
</feature>
<dbReference type="InterPro" id="IPR001841">
    <property type="entry name" value="Znf_RING"/>
</dbReference>
<feature type="compositionally biased region" description="Basic residues" evidence="5">
    <location>
        <begin position="340"/>
        <end position="349"/>
    </location>
</feature>
<sequence>MSDEREREDGDSSQGAKLKHSGNEKPKAESKAKTSGRPGREKERDKRERGNRGIGRSRSSDAERRGRDTRRKGDHERSRGERRERGKSEEGRKKESSKGGEEEHVGDMDDTECVVCFCSYDNVFKTPKLLSCGHTFCLECLARINVSTPEVKSLSCPICRELTDLPHGRDLPHLGNNQDVFRKLPPDMQRALSVRFKRSKGKLVLKNPPPGTPAGPTKPSLTLPTFKKKDQEAPPGDLQLATLEHGHAPTTSVDVGRPPNRVRGRMRRLFRSDQCYYAAVATIITVTVALMLVGILAFVVVPNVASHGGNRPPPGNGSIGNGNASALSAVLRCRRNIFGRNQANKKRPSHGTGYNLGLKYGGAEEPGVPEEDLNGDSGDVTDQKVEPGSGSIRTNGESQSLGGESIEVGKLD</sequence>
<keyword evidence="6" id="KW-0472">Membrane</keyword>
<feature type="region of interest" description="Disordered" evidence="5">
    <location>
        <begin position="340"/>
        <end position="412"/>
    </location>
</feature>
<dbReference type="InterPro" id="IPR051435">
    <property type="entry name" value="RING_finger_E3_ubiq-ligases"/>
</dbReference>
<gene>
    <name evidence="8" type="ORF">JZ751_009790</name>
</gene>
<dbReference type="CDD" id="cd16556">
    <property type="entry name" value="RING-HC_RNF183-like"/>
    <property type="match status" value="1"/>
</dbReference>
<evidence type="ECO:0000259" key="7">
    <source>
        <dbReference type="PROSITE" id="PS50089"/>
    </source>
</evidence>
<evidence type="ECO:0000256" key="2">
    <source>
        <dbReference type="ARBA" id="ARBA00022771"/>
    </source>
</evidence>
<keyword evidence="1" id="KW-0479">Metal-binding</keyword>
<dbReference type="SMART" id="SM00184">
    <property type="entry name" value="RING"/>
    <property type="match status" value="1"/>
</dbReference>
<evidence type="ECO:0000256" key="5">
    <source>
        <dbReference type="SAM" id="MobiDB-lite"/>
    </source>
</evidence>
<dbReference type="PANTHER" id="PTHR22791">
    <property type="entry name" value="RING-TYPE DOMAIN-CONTAINING PROTEIN"/>
    <property type="match status" value="1"/>
</dbReference>
<comment type="caution">
    <text evidence="8">The sequence shown here is derived from an EMBL/GenBank/DDBJ whole genome shotgun (WGS) entry which is preliminary data.</text>
</comment>
<feature type="compositionally biased region" description="Polar residues" evidence="5">
    <location>
        <begin position="391"/>
        <end position="402"/>
    </location>
</feature>
<feature type="region of interest" description="Disordered" evidence="5">
    <location>
        <begin position="1"/>
        <end position="105"/>
    </location>
</feature>
<dbReference type="AlphaFoldDB" id="A0A8T2NYM4"/>
<feature type="compositionally biased region" description="Basic and acidic residues" evidence="5">
    <location>
        <begin position="1"/>
        <end position="10"/>
    </location>
</feature>
<evidence type="ECO:0000313" key="9">
    <source>
        <dbReference type="Proteomes" id="UP000824540"/>
    </source>
</evidence>
<feature type="compositionally biased region" description="Basic and acidic residues" evidence="5">
    <location>
        <begin position="58"/>
        <end position="105"/>
    </location>
</feature>
<dbReference type="OrthoDB" id="342730at2759"/>
<dbReference type="EMBL" id="JAFBMS010000018">
    <property type="protein sequence ID" value="KAG9345244.1"/>
    <property type="molecule type" value="Genomic_DNA"/>
</dbReference>
<evidence type="ECO:0000256" key="1">
    <source>
        <dbReference type="ARBA" id="ARBA00022723"/>
    </source>
</evidence>
<keyword evidence="6" id="KW-0812">Transmembrane</keyword>
<evidence type="ECO:0000256" key="3">
    <source>
        <dbReference type="ARBA" id="ARBA00022833"/>
    </source>
</evidence>
<accession>A0A8T2NYM4</accession>
<feature type="compositionally biased region" description="Basic and acidic residues" evidence="5">
    <location>
        <begin position="21"/>
        <end position="51"/>
    </location>
</feature>
<dbReference type="PROSITE" id="PS00518">
    <property type="entry name" value="ZF_RING_1"/>
    <property type="match status" value="1"/>
</dbReference>
<dbReference type="Gene3D" id="3.30.40.10">
    <property type="entry name" value="Zinc/RING finger domain, C3HC4 (zinc finger)"/>
    <property type="match status" value="1"/>
</dbReference>
<dbReference type="GO" id="GO:0061630">
    <property type="term" value="F:ubiquitin protein ligase activity"/>
    <property type="evidence" value="ECO:0007669"/>
    <property type="project" value="TreeGrafter"/>
</dbReference>